<evidence type="ECO:0000256" key="1">
    <source>
        <dbReference type="SAM" id="MobiDB-lite"/>
    </source>
</evidence>
<keyword evidence="3" id="KW-1185">Reference proteome</keyword>
<comment type="caution">
    <text evidence="2">The sequence shown here is derived from an EMBL/GenBank/DDBJ whole genome shotgun (WGS) entry which is preliminary data.</text>
</comment>
<feature type="region of interest" description="Disordered" evidence="1">
    <location>
        <begin position="1"/>
        <end position="135"/>
    </location>
</feature>
<proteinExistence type="predicted"/>
<accession>A0A6D2KNC6</accession>
<organism evidence="2 3">
    <name type="scientific">Microthlaspi erraticum</name>
    <dbReference type="NCBI Taxonomy" id="1685480"/>
    <lineage>
        <taxon>Eukaryota</taxon>
        <taxon>Viridiplantae</taxon>
        <taxon>Streptophyta</taxon>
        <taxon>Embryophyta</taxon>
        <taxon>Tracheophyta</taxon>
        <taxon>Spermatophyta</taxon>
        <taxon>Magnoliopsida</taxon>
        <taxon>eudicotyledons</taxon>
        <taxon>Gunneridae</taxon>
        <taxon>Pentapetalae</taxon>
        <taxon>rosids</taxon>
        <taxon>malvids</taxon>
        <taxon>Brassicales</taxon>
        <taxon>Brassicaceae</taxon>
        <taxon>Coluteocarpeae</taxon>
        <taxon>Microthlaspi</taxon>
    </lineage>
</organism>
<dbReference type="AlphaFoldDB" id="A0A6D2KNC6"/>
<gene>
    <name evidence="2" type="ORF">MERR_LOCUS36959</name>
</gene>
<evidence type="ECO:0000313" key="2">
    <source>
        <dbReference type="EMBL" id="CAA7049724.1"/>
    </source>
</evidence>
<dbReference type="Proteomes" id="UP000467841">
    <property type="component" value="Unassembled WGS sequence"/>
</dbReference>
<dbReference type="EMBL" id="CACVBM020001427">
    <property type="protein sequence ID" value="CAA7049724.1"/>
    <property type="molecule type" value="Genomic_DNA"/>
</dbReference>
<evidence type="ECO:0000313" key="3">
    <source>
        <dbReference type="Proteomes" id="UP000467841"/>
    </source>
</evidence>
<name>A0A6D2KNC6_9BRAS</name>
<sequence>MNICPAVGQHPNACPSRAQHRPSPRTDPGSIVPRSAKPESHARSCARLYRANRKATPRGRAAQLTYRGRSRRPTRKALSHVRPNSSTKIIRLAEPDERTRKLSATIDPTVPIGHDRHRPNVPTDRPNGRSTRSHF</sequence>
<reference evidence="2" key="1">
    <citation type="submission" date="2020-01" db="EMBL/GenBank/DDBJ databases">
        <authorList>
            <person name="Mishra B."/>
        </authorList>
    </citation>
    <scope>NUCLEOTIDE SEQUENCE [LARGE SCALE GENOMIC DNA]</scope>
</reference>
<feature type="compositionally biased region" description="Basic residues" evidence="1">
    <location>
        <begin position="68"/>
        <end position="79"/>
    </location>
</feature>
<feature type="compositionally biased region" description="Basic and acidic residues" evidence="1">
    <location>
        <begin position="91"/>
        <end position="100"/>
    </location>
</feature>
<protein>
    <submittedName>
        <fullName evidence="2">Uncharacterized protein</fullName>
    </submittedName>
</protein>